<dbReference type="EMBL" id="VUJU01013548">
    <property type="protein sequence ID" value="KAF0704492.1"/>
    <property type="molecule type" value="Genomic_DNA"/>
</dbReference>
<evidence type="ECO:0000313" key="2">
    <source>
        <dbReference type="Proteomes" id="UP000478052"/>
    </source>
</evidence>
<proteinExistence type="predicted"/>
<gene>
    <name evidence="1" type="ORF">FWK35_00026665</name>
</gene>
<dbReference type="Proteomes" id="UP000478052">
    <property type="component" value="Unassembled WGS sequence"/>
</dbReference>
<name>A0A6G0VPM0_APHCR</name>
<sequence length="83" mass="9880">MKVLNIYHTKDTNEIVFIGKMFQSKRPFYIQPLSSDIFNIYVVDNLSNELCWIPMKNFKKKVRLLEKCNEKIALPIIHSFNDD</sequence>
<reference evidence="1 2" key="1">
    <citation type="submission" date="2019-08" db="EMBL/GenBank/DDBJ databases">
        <title>Whole genome of Aphis craccivora.</title>
        <authorList>
            <person name="Voronova N.V."/>
            <person name="Shulinski R.S."/>
            <person name="Bandarenka Y.V."/>
            <person name="Zhorov D.G."/>
            <person name="Warner D."/>
        </authorList>
    </citation>
    <scope>NUCLEOTIDE SEQUENCE [LARGE SCALE GENOMIC DNA]</scope>
    <source>
        <strain evidence="1">180601</strain>
        <tissue evidence="1">Whole Body</tissue>
    </source>
</reference>
<dbReference type="AlphaFoldDB" id="A0A6G0VPM0"/>
<evidence type="ECO:0000313" key="1">
    <source>
        <dbReference type="EMBL" id="KAF0704492.1"/>
    </source>
</evidence>
<keyword evidence="2" id="KW-1185">Reference proteome</keyword>
<protein>
    <submittedName>
        <fullName evidence="1">Uncharacterized protein</fullName>
    </submittedName>
</protein>
<comment type="caution">
    <text evidence="1">The sequence shown here is derived from an EMBL/GenBank/DDBJ whole genome shotgun (WGS) entry which is preliminary data.</text>
</comment>
<accession>A0A6G0VPM0</accession>
<organism evidence="1 2">
    <name type="scientific">Aphis craccivora</name>
    <name type="common">Cowpea aphid</name>
    <dbReference type="NCBI Taxonomy" id="307492"/>
    <lineage>
        <taxon>Eukaryota</taxon>
        <taxon>Metazoa</taxon>
        <taxon>Ecdysozoa</taxon>
        <taxon>Arthropoda</taxon>
        <taxon>Hexapoda</taxon>
        <taxon>Insecta</taxon>
        <taxon>Pterygota</taxon>
        <taxon>Neoptera</taxon>
        <taxon>Paraneoptera</taxon>
        <taxon>Hemiptera</taxon>
        <taxon>Sternorrhyncha</taxon>
        <taxon>Aphidomorpha</taxon>
        <taxon>Aphidoidea</taxon>
        <taxon>Aphididae</taxon>
        <taxon>Aphidini</taxon>
        <taxon>Aphis</taxon>
        <taxon>Aphis</taxon>
    </lineage>
</organism>